<sequence>MPNFFWSQLFITPPYPKGSYEGKTIVVTGSNTGLGKEAVRHYIRMGAERVIIAVRSLDKGHAAKADIEQTTHCRPSIIQVWQLDMASYASVQSFAERANKELDRIDIFNANAGMARGYYSTAEDNETMLTVNFISTFLLAALVMPKLKETATRYDTRPTFCITGSGAHRHTSFPQKTAPEGKLLDTVNDQAFAEAHMSDQYPVSKLLGVLALRRFAELHPANQYPVTVNIADPGLCHSELAREATSFGFWLFRQVLARTTEVGSRTIVHGGSADVITHGQYLSSCVVENPSSYV</sequence>
<proteinExistence type="predicted"/>
<evidence type="ECO:0000256" key="1">
    <source>
        <dbReference type="ARBA" id="ARBA00023002"/>
    </source>
</evidence>
<keyword evidence="1" id="KW-0560">Oxidoreductase</keyword>
<dbReference type="PANTHER" id="PTHR43157">
    <property type="entry name" value="PHOSPHATIDYLINOSITOL-GLYCAN BIOSYNTHESIS CLASS F PROTEIN-RELATED"/>
    <property type="match status" value="1"/>
</dbReference>
<dbReference type="SUPFAM" id="SSF51735">
    <property type="entry name" value="NAD(P)-binding Rossmann-fold domains"/>
    <property type="match status" value="1"/>
</dbReference>
<dbReference type="PANTHER" id="PTHR43157:SF31">
    <property type="entry name" value="PHOSPHATIDYLINOSITOL-GLYCAN BIOSYNTHESIS CLASS F PROTEIN"/>
    <property type="match status" value="1"/>
</dbReference>
<accession>A0A439DC65</accession>
<protein>
    <recommendedName>
        <fullName evidence="4">Ketoreductase (KR) domain-containing protein</fullName>
    </recommendedName>
</protein>
<dbReference type="STRING" id="363999.A0A439DC65"/>
<evidence type="ECO:0000313" key="2">
    <source>
        <dbReference type="EMBL" id="RWA12001.1"/>
    </source>
</evidence>
<evidence type="ECO:0000313" key="3">
    <source>
        <dbReference type="Proteomes" id="UP000286045"/>
    </source>
</evidence>
<organism evidence="2 3">
    <name type="scientific">Xylaria grammica</name>
    <dbReference type="NCBI Taxonomy" id="363999"/>
    <lineage>
        <taxon>Eukaryota</taxon>
        <taxon>Fungi</taxon>
        <taxon>Dikarya</taxon>
        <taxon>Ascomycota</taxon>
        <taxon>Pezizomycotina</taxon>
        <taxon>Sordariomycetes</taxon>
        <taxon>Xylariomycetidae</taxon>
        <taxon>Xylariales</taxon>
        <taxon>Xylariaceae</taxon>
        <taxon>Xylaria</taxon>
    </lineage>
</organism>
<reference evidence="2 3" key="1">
    <citation type="submission" date="2018-12" db="EMBL/GenBank/DDBJ databases">
        <title>Draft genome sequence of Xylaria grammica IHI A82.</title>
        <authorList>
            <person name="Buettner E."/>
            <person name="Kellner H."/>
        </authorList>
    </citation>
    <scope>NUCLEOTIDE SEQUENCE [LARGE SCALE GENOMIC DNA]</scope>
    <source>
        <strain evidence="2 3">IHI A82</strain>
    </source>
</reference>
<keyword evidence="3" id="KW-1185">Reference proteome</keyword>
<dbReference type="PRINTS" id="PR00081">
    <property type="entry name" value="GDHRDH"/>
</dbReference>
<dbReference type="Pfam" id="PF00106">
    <property type="entry name" value="adh_short"/>
    <property type="match status" value="1"/>
</dbReference>
<dbReference type="InterPro" id="IPR036291">
    <property type="entry name" value="NAD(P)-bd_dom_sf"/>
</dbReference>
<dbReference type="GO" id="GO:0016491">
    <property type="term" value="F:oxidoreductase activity"/>
    <property type="evidence" value="ECO:0007669"/>
    <property type="project" value="UniProtKB-KW"/>
</dbReference>
<dbReference type="Proteomes" id="UP000286045">
    <property type="component" value="Unassembled WGS sequence"/>
</dbReference>
<evidence type="ECO:0008006" key="4">
    <source>
        <dbReference type="Google" id="ProtNLM"/>
    </source>
</evidence>
<comment type="caution">
    <text evidence="2">The sequence shown here is derived from an EMBL/GenBank/DDBJ whole genome shotgun (WGS) entry which is preliminary data.</text>
</comment>
<dbReference type="Gene3D" id="3.40.50.720">
    <property type="entry name" value="NAD(P)-binding Rossmann-like Domain"/>
    <property type="match status" value="1"/>
</dbReference>
<dbReference type="AlphaFoldDB" id="A0A439DC65"/>
<dbReference type="InterPro" id="IPR002347">
    <property type="entry name" value="SDR_fam"/>
</dbReference>
<name>A0A439DC65_9PEZI</name>
<gene>
    <name evidence="2" type="ORF">EKO27_g3117</name>
</gene>
<dbReference type="EMBL" id="RYZI01000063">
    <property type="protein sequence ID" value="RWA12001.1"/>
    <property type="molecule type" value="Genomic_DNA"/>
</dbReference>